<dbReference type="AlphaFoldDB" id="A0A1Y1S3U5"/>
<keyword evidence="2" id="KW-1185">Reference proteome</keyword>
<dbReference type="Proteomes" id="UP000192639">
    <property type="component" value="Unassembled WGS sequence"/>
</dbReference>
<comment type="caution">
    <text evidence="1">The sequence shown here is derived from an EMBL/GenBank/DDBJ whole genome shotgun (WGS) entry which is preliminary data.</text>
</comment>
<reference evidence="1 2" key="1">
    <citation type="journal article" date="2017" name="Environ. Microbiol.">
        <title>Decay of the glycolytic pathway and adaptation to intranuclear parasitism within Enterocytozoonidae microsporidia.</title>
        <authorList>
            <person name="Wiredu Boakye D."/>
            <person name="Jaroenlak P."/>
            <person name="Prachumwat A."/>
            <person name="Williams T.A."/>
            <person name="Bateman K.S."/>
            <person name="Itsathitphaisarn O."/>
            <person name="Sritunyalucksana K."/>
            <person name="Paszkiewicz K.H."/>
            <person name="Moore K.A."/>
            <person name="Stentiford G.D."/>
            <person name="Williams B.A."/>
        </authorList>
    </citation>
    <scope>NUCLEOTIDE SEQUENCE [LARGE SCALE GENOMIC DNA]</scope>
    <source>
        <strain evidence="1 2">GB1</strain>
    </source>
</reference>
<evidence type="ECO:0000313" key="2">
    <source>
        <dbReference type="Proteomes" id="UP000192639"/>
    </source>
</evidence>
<protein>
    <submittedName>
        <fullName evidence="1">Uncharacterized protein</fullName>
    </submittedName>
</protein>
<accession>A0A1Y1S3U5</accession>
<gene>
    <name evidence="1" type="ORF">ECANGB1_1820</name>
</gene>
<name>A0A1Y1S3U5_9MICR</name>
<sequence>MKRLSKEKIELINAPCNSHLSNRKLAVKLGLSEQSVRRFRIKKSKNLPGRPNVLSKKETNVILRKFGSGLLQVSSDGVAYIAESFDKKIEKSTIRKLLIKNGFRSNKKLKDQHYQKRI</sequence>
<organism evidence="1 2">
    <name type="scientific">Enterospora canceri</name>
    <dbReference type="NCBI Taxonomy" id="1081671"/>
    <lineage>
        <taxon>Eukaryota</taxon>
        <taxon>Fungi</taxon>
        <taxon>Fungi incertae sedis</taxon>
        <taxon>Microsporidia</taxon>
        <taxon>Enterocytozoonidae</taxon>
        <taxon>Enterospora</taxon>
    </lineage>
</organism>
<proteinExistence type="predicted"/>
<evidence type="ECO:0000313" key="1">
    <source>
        <dbReference type="EMBL" id="ORD93010.1"/>
    </source>
</evidence>
<dbReference type="EMBL" id="LWDP01000294">
    <property type="protein sequence ID" value="ORD93010.1"/>
    <property type="molecule type" value="Genomic_DNA"/>
</dbReference>
<dbReference type="VEuPathDB" id="MicrosporidiaDB:ECANGB1_1820"/>